<dbReference type="Pfam" id="PF01826">
    <property type="entry name" value="TIL"/>
    <property type="match status" value="9"/>
</dbReference>
<feature type="compositionally biased region" description="Basic and acidic residues" evidence="5">
    <location>
        <begin position="230"/>
        <end position="240"/>
    </location>
</feature>
<feature type="region of interest" description="Disordered" evidence="5">
    <location>
        <begin position="2270"/>
        <end position="2300"/>
    </location>
</feature>
<feature type="domain" description="EGF-like" evidence="7">
    <location>
        <begin position="2074"/>
        <end position="2102"/>
    </location>
</feature>
<feature type="compositionally biased region" description="Polar residues" evidence="5">
    <location>
        <begin position="494"/>
        <end position="503"/>
    </location>
</feature>
<feature type="compositionally biased region" description="Basic and acidic residues" evidence="5">
    <location>
        <begin position="469"/>
        <end position="480"/>
    </location>
</feature>
<keyword evidence="3" id="KW-1015">Disulfide bond</keyword>
<keyword evidence="1" id="KW-0646">Protease inhibitor</keyword>
<evidence type="ECO:0000256" key="3">
    <source>
        <dbReference type="ARBA" id="ARBA00023157"/>
    </source>
</evidence>
<dbReference type="EMBL" id="JACEFF010000237">
    <property type="protein sequence ID" value="KAH9641390.1"/>
    <property type="molecule type" value="Genomic_DNA"/>
</dbReference>
<evidence type="ECO:0000256" key="1">
    <source>
        <dbReference type="ARBA" id="ARBA00022690"/>
    </source>
</evidence>
<feature type="domain" description="EGF-like" evidence="7">
    <location>
        <begin position="2002"/>
        <end position="2038"/>
    </location>
</feature>
<feature type="domain" description="EGF-like" evidence="7">
    <location>
        <begin position="1672"/>
        <end position="1718"/>
    </location>
</feature>
<evidence type="ECO:0000256" key="5">
    <source>
        <dbReference type="SAM" id="MobiDB-lite"/>
    </source>
</evidence>
<dbReference type="InterPro" id="IPR036084">
    <property type="entry name" value="Ser_inhib-like_sf"/>
</dbReference>
<accession>A0A922SKR5</accession>
<evidence type="ECO:0000256" key="2">
    <source>
        <dbReference type="ARBA" id="ARBA00022900"/>
    </source>
</evidence>
<feature type="region of interest" description="Disordered" evidence="5">
    <location>
        <begin position="182"/>
        <end position="202"/>
    </location>
</feature>
<evidence type="ECO:0000313" key="8">
    <source>
        <dbReference type="EMBL" id="KAH9641390.1"/>
    </source>
</evidence>
<dbReference type="Gene3D" id="2.30.39.10">
    <property type="entry name" value="Alpha-1-antitrypsin, domain 1"/>
    <property type="match status" value="2"/>
</dbReference>
<feature type="compositionally biased region" description="Polar residues" evidence="5">
    <location>
        <begin position="377"/>
        <end position="395"/>
    </location>
</feature>
<comment type="caution">
    <text evidence="8">The sequence shown here is derived from an EMBL/GenBank/DDBJ whole genome shotgun (WGS) entry which is preliminary data.</text>
</comment>
<feature type="domain" description="EGF-like" evidence="7">
    <location>
        <begin position="1152"/>
        <end position="1188"/>
    </location>
</feature>
<feature type="compositionally biased region" description="Low complexity" evidence="5">
    <location>
        <begin position="2277"/>
        <end position="2300"/>
    </location>
</feature>
<dbReference type="SUPFAM" id="SSF57567">
    <property type="entry name" value="Serine protease inhibitors"/>
    <property type="match status" value="16"/>
</dbReference>
<dbReference type="InterPro" id="IPR042178">
    <property type="entry name" value="Serpin_sf_1"/>
</dbReference>
<dbReference type="Gene3D" id="3.30.497.10">
    <property type="entry name" value="Antithrombin, subunit I, domain 2"/>
    <property type="match status" value="2"/>
</dbReference>
<dbReference type="InterPro" id="IPR051368">
    <property type="entry name" value="SerProtInhib-TIL_Domain"/>
</dbReference>
<dbReference type="InterPro" id="IPR000742">
    <property type="entry name" value="EGF"/>
</dbReference>
<dbReference type="GO" id="GO:0004867">
    <property type="term" value="F:serine-type endopeptidase inhibitor activity"/>
    <property type="evidence" value="ECO:0007669"/>
    <property type="project" value="UniProtKB-KW"/>
</dbReference>
<feature type="domain" description="EGF-like" evidence="7">
    <location>
        <begin position="1382"/>
        <end position="1418"/>
    </location>
</feature>
<evidence type="ECO:0000259" key="6">
    <source>
        <dbReference type="SMART" id="SM00093"/>
    </source>
</evidence>
<feature type="compositionally biased region" description="Basic and acidic residues" evidence="5">
    <location>
        <begin position="563"/>
        <end position="572"/>
    </location>
</feature>
<protein>
    <submittedName>
        <fullName evidence="8">Uncharacterized protein</fullName>
    </submittedName>
</protein>
<evidence type="ECO:0000259" key="7">
    <source>
        <dbReference type="SMART" id="SM00181"/>
    </source>
</evidence>
<feature type="compositionally biased region" description="Polar residues" evidence="5">
    <location>
        <begin position="345"/>
        <end position="368"/>
    </location>
</feature>
<feature type="compositionally biased region" description="Basic and acidic residues" evidence="5">
    <location>
        <begin position="504"/>
        <end position="514"/>
    </location>
</feature>
<dbReference type="SMART" id="SM00093">
    <property type="entry name" value="SERPIN"/>
    <property type="match status" value="1"/>
</dbReference>
<dbReference type="Pfam" id="PF00079">
    <property type="entry name" value="Serpin"/>
    <property type="match status" value="3"/>
</dbReference>
<feature type="domain" description="EGF-like" evidence="7">
    <location>
        <begin position="1886"/>
        <end position="1912"/>
    </location>
</feature>
<feature type="compositionally biased region" description="Low complexity" evidence="5">
    <location>
        <begin position="184"/>
        <end position="195"/>
    </location>
</feature>
<dbReference type="SMART" id="SM00181">
    <property type="entry name" value="EGF"/>
    <property type="match status" value="11"/>
</dbReference>
<dbReference type="CDD" id="cd19941">
    <property type="entry name" value="TIL"/>
    <property type="match status" value="19"/>
</dbReference>
<dbReference type="PANTHER" id="PTHR23259">
    <property type="entry name" value="RIDDLE"/>
    <property type="match status" value="1"/>
</dbReference>
<feature type="domain" description="EGF-like" evidence="7">
    <location>
        <begin position="1939"/>
        <end position="1986"/>
    </location>
</feature>
<feature type="domain" description="EGF-like" evidence="7">
    <location>
        <begin position="57"/>
        <end position="111"/>
    </location>
</feature>
<feature type="compositionally biased region" description="Low complexity" evidence="5">
    <location>
        <begin position="612"/>
        <end position="643"/>
    </location>
</feature>
<feature type="region of interest" description="Disordered" evidence="5">
    <location>
        <begin position="228"/>
        <end position="264"/>
    </location>
</feature>
<feature type="domain" description="EGF-like" evidence="7">
    <location>
        <begin position="1432"/>
        <end position="1468"/>
    </location>
</feature>
<dbReference type="InterPro" id="IPR023796">
    <property type="entry name" value="Serpin_dom"/>
</dbReference>
<dbReference type="InterPro" id="IPR036186">
    <property type="entry name" value="Serpin_sf"/>
</dbReference>
<feature type="compositionally biased region" description="Low complexity" evidence="5">
    <location>
        <begin position="293"/>
        <end position="313"/>
    </location>
</feature>
<dbReference type="InterPro" id="IPR002919">
    <property type="entry name" value="TIL_dom"/>
</dbReference>
<organism evidence="8 9">
    <name type="scientific">Spodoptera exigua</name>
    <name type="common">Beet armyworm</name>
    <name type="synonym">Noctua fulgens</name>
    <dbReference type="NCBI Taxonomy" id="7107"/>
    <lineage>
        <taxon>Eukaryota</taxon>
        <taxon>Metazoa</taxon>
        <taxon>Ecdysozoa</taxon>
        <taxon>Arthropoda</taxon>
        <taxon>Hexapoda</taxon>
        <taxon>Insecta</taxon>
        <taxon>Pterygota</taxon>
        <taxon>Neoptera</taxon>
        <taxon>Endopterygota</taxon>
        <taxon>Lepidoptera</taxon>
        <taxon>Glossata</taxon>
        <taxon>Ditrysia</taxon>
        <taxon>Noctuoidea</taxon>
        <taxon>Noctuidae</taxon>
        <taxon>Amphipyrinae</taxon>
        <taxon>Spodoptera</taxon>
    </lineage>
</organism>
<feature type="non-terminal residue" evidence="8">
    <location>
        <position position="1"/>
    </location>
</feature>
<feature type="compositionally biased region" description="Polar residues" evidence="5">
    <location>
        <begin position="326"/>
        <end position="338"/>
    </location>
</feature>
<gene>
    <name evidence="8" type="ORF">HF086_012677</name>
</gene>
<comment type="similarity">
    <text evidence="4">Belongs to the serpin family.</text>
</comment>
<dbReference type="PANTHER" id="PTHR23259:SF70">
    <property type="entry name" value="ACCESSORY GLAND PROTEIN ACP62F-RELATED"/>
    <property type="match status" value="1"/>
</dbReference>
<keyword evidence="2" id="KW-0722">Serine protease inhibitor</keyword>
<dbReference type="SUPFAM" id="SSF56574">
    <property type="entry name" value="Serpins"/>
    <property type="match status" value="2"/>
</dbReference>
<sequence>MSRAKVIYKRNDKTCLFFLEKGTVAAGSAAVAASSSTTIIKSEHHVSKCAVNEIYSECPEKLCEPQICEDVGIPQCSIHDKRRFDKSGPCPGPPACICVEGFVRNDNGICMPAKECPSCGNDKNATYGCGVNCGRRCSNYMLSNVICADVCYTNGCDCKEDYVFDDYLGFCVLPQDCSNKNAPEPEGSEGSSGNEDGNEGTDPCDDCSANNCDVTTKKTIDLEEMACNGMDRETTTESKTDSSSITESNEKAVSTTEKSEMTTKGSDKIVIQSALVGIESGGGSDSTTEQSHMTTESGSTTEEIEMGKTTTSESGKESTTEKMATVMTTAAESENGLTTEDETGISMTTEKSPNGSTTKVMESGTTIAAKSGKESTTEGMATVMTTAAESENGSTTEDETGMSMTTEKSENGSTTKGMESGTTIAAESGKGSTTEAETNITTEKSLNGSTTKAETNMTTEKTENGSTTEAEKDITTEKSENGSTTKAETDMTTEKSINGLTTKAETDMTTEKSENGSTTKAETDMTTEKSINGLTTKAETDMTTEKSENGSTTEEAKSNITTDDSKNGETTEHSLSNQSTTTKGAISTTTMITLKPITTTKIPLTTTTSAPETTMKTTTHTPSTTKAPITTTKSVTTQTTPTTEASITKGPKDCKGRNEWYYDCAPSCPQRTCEDYLNGVRCQASDRTTGCKPECRCLVGYFKDAEGKCVSRLECRKSSSSTGMISTTTISTTEEPTCEEQAIPLFAVGSLGYTLKLLYEISLSNPGHSVMVGGASVLYLMGQLALYAKGKAKTELLNVFNLKETEQISCAFPKISAALTMEYSDIEFSLFCKIYADNECAMTEEFISKTEEIFAMAPENLDFTSSKTAKIISDEGKWEKQFNPSETTLKDFYWSGRISKVQCMYQKDTFLYLESSALSAKNTNAVYSAVSSLTMQMVEIDLPKFEISVANRLKKPSEKAGVTRIFSNTSLGLESVASCEIPYVSEILQKITFHVDEYGMGETWDVAKCYGLNEEYDVCPNPCPPQECDVDPNTIDCPDPPQPGDKRCIPGCRCFEGYARNASGVCVPRDECPPSCGENEIYYDGTTDICRPLDCSQVGFTEPCTDSVEAGCICDYGYVWDSEGNCIPMTECPSCGGDSNAISGCGTNCGQHCYDYYNHTVPCKEICYENACDCRKGYYYDDKQEKCVKPEKCTSKCPTNETLDSCISDCPPRYCGVNIAAVSCAAIPECDCEEGCRSKCHGKNEVYDVCPNPCPPQRCDVDPRVIRCATPPKPGDDSCKPGCRCIDGHARNADGECIPREKCPGWCGENEVYHDGTSQVCQPMDCSEVGFPTSCSDVEPGCICDFGYVRNSDGVCIPMRDCESCGGDPNAWSGCGVNCGKRCSDLYNITRPCLKICYPNSCDCKDGFYYDENQKICVPPEKCSCGVNCGRYCSNYKETGIFCPAVCYPNACDCREGYVVDDSTGKCVHPSDCEPPCGKHEVLSNCSNGGCGPWTCDDVGFPTGCVKMDQKYCKVGCVCEEGYVRQNGTCIPATECQKCQGPHEYFSCGGACDNVCETIHEQNQTHCPIVNIQCNRMCYCEEGYARDKNNICIPIEDCPPNCNRPNEHYESCPPSCLPQTCESIGRKYKCPITTAVCKGACRCDKGYYRNKIGECILKEDCLTCRGPHEYFSCGGACDNVCETIHIQNQTNCPIINIQCNRMCYCEEGYARDKNNTCIPIDKCPKPKCPKHERYVDCPPAVCAPQNCTQLGFPIECPDYTDGGCPEPPGCVCIHDYVRNSKGKCVHKLKCHPKCGENEMAVPCPPAVCAPQKCTELGFPVACPDFVDGVCPVPPGCICIENYVRNDDGKCIPKEDCPSCGGDPNAVSGCGVNCGKICPNHNRTDMACSDFCEYNGCECRKGYVYDQYQEKCVKRQNCTIPCGANERYEKCPDNICEPKTCSELGFPLNCSTNAGDSECNDEPSCICDYGYDLHSKMARHFFTASCGGDQNAESGCGINCGRRCSNYKAKHVICPRICKLNGCDCKKGYVYDDNTNECVLPKQCTPTCGDNEEYSDCINGGCNARNCSQLGKPVPCVSIIKGGCIKGCVCTEGYLRADNGTCVKKEECPVQCGENEIRSDCPDALCTPQYCSQLGFPIDCPALSGNASDTCPGDPGCICKDNYVRDDTGKCVPIDSCPSCGGDPNAKSGCGVNCGRLCSNYKKKNVVCPLYCKLNGCDCKDGFVFDSNVGLCVRPKDCTPTCGSNEVYKQCANKELKRTKCSQINEYTSESNDETSRTSDSYSSETSSDSSDTSSESSSDFSSESDECIGACVCQEGYLRNSDGVCVPEDQCPIYVKCKITCPPQTCESLTRAYPCPNPPEGEEHCTPGCQCEDGYYRNAIGECISEEDCLKCTGPNEYFSCGTCDNVCSTLSQQNQTNCPIKYKKCIPQCYCLQDYARDDNGICIPINQCNVSCKGDPNAIPGCGNYCGRRCSDYKKGDLKCAIGCYLGGCACKENYVYDDNKKKCVLPENCTPTCGPEERYEEHPSMVCDPLTCDEVGQEKECPTKPRDNDKPACICKKDLVRNDKGECVPIADCSNGSTLDDRLRAQISTGSHHLAGSFASQLISSKPHQSFVVSSVSALLPLAQLALFSGGRAQKQLLDVLHFNNIQEITVAFPKLVAQLNRPRNVTLQIANKFYANKGNPLSQNFITASRRYFDADGQNIDFSQNILAAYIINDWVSSKTDGKIRDIVNPKMFDANTRLCLADVIHIVADWLQPFNKRETYNSKFTKSNGNVVRVPMMAQRGNFNYFSNEKFQALDMLYVGGDLSFLTILPKKTRDLKEILERLNDPIYFGKVVASLKPTEVEINLPKFQMKTRIDLKDLLIKDGVTAVFHPNMGLEGILENRGPVFVSDAIQVAYIIVDEIHTEAGAST</sequence>
<reference evidence="8" key="1">
    <citation type="journal article" date="2021" name="G3 (Bethesda)">
        <title>Genome and transcriptome analysis of the beet armyworm Spodoptera exigua reveals targets for pest control. .</title>
        <authorList>
            <person name="Simon S."/>
            <person name="Breeschoten T."/>
            <person name="Jansen H.J."/>
            <person name="Dirks R.P."/>
            <person name="Schranz M.E."/>
            <person name="Ros V.I.D."/>
        </authorList>
    </citation>
    <scope>NUCLEOTIDE SEQUENCE</scope>
    <source>
        <strain evidence="8">TB_SE_WUR_2020</strain>
    </source>
</reference>
<dbReference type="Proteomes" id="UP000814243">
    <property type="component" value="Unassembled WGS sequence"/>
</dbReference>
<feature type="domain" description="Serpin" evidence="6">
    <location>
        <begin position="2599"/>
        <end position="2914"/>
    </location>
</feature>
<feature type="compositionally biased region" description="Polar residues" evidence="5">
    <location>
        <begin position="528"/>
        <end position="537"/>
    </location>
</feature>
<feature type="region of interest" description="Disordered" evidence="5">
    <location>
        <begin position="612"/>
        <end position="644"/>
    </location>
</feature>
<dbReference type="Gene3D" id="2.10.25.10">
    <property type="entry name" value="Laminin"/>
    <property type="match status" value="24"/>
</dbReference>
<dbReference type="InterPro" id="IPR042185">
    <property type="entry name" value="Serpin_sf_2"/>
</dbReference>
<dbReference type="FunFam" id="2.10.25.10:FF:000674">
    <property type="entry name" value="Mucin-2"/>
    <property type="match status" value="2"/>
</dbReference>
<evidence type="ECO:0000313" key="9">
    <source>
        <dbReference type="Proteomes" id="UP000814243"/>
    </source>
</evidence>
<feature type="compositionally biased region" description="Polar residues" evidence="5">
    <location>
        <begin position="402"/>
        <end position="468"/>
    </location>
</feature>
<evidence type="ECO:0000256" key="4">
    <source>
        <dbReference type="RuleBase" id="RU000411"/>
    </source>
</evidence>
<name>A0A922SKR5_SPOEX</name>
<feature type="domain" description="EGF-like" evidence="7">
    <location>
        <begin position="663"/>
        <end position="710"/>
    </location>
</feature>
<feature type="region of interest" description="Disordered" evidence="5">
    <location>
        <begin position="280"/>
        <end position="584"/>
    </location>
</feature>
<feature type="compositionally biased region" description="Basic and acidic residues" evidence="5">
    <location>
        <begin position="538"/>
        <end position="548"/>
    </location>
</feature>
<feature type="compositionally biased region" description="Polar residues" evidence="5">
    <location>
        <begin position="549"/>
        <end position="562"/>
    </location>
</feature>
<proteinExistence type="inferred from homology"/>
<feature type="domain" description="EGF-like" evidence="7">
    <location>
        <begin position="1547"/>
        <end position="1593"/>
    </location>
</feature>